<evidence type="ECO:0000256" key="1">
    <source>
        <dbReference type="SAM" id="SignalP"/>
    </source>
</evidence>
<gene>
    <name evidence="2" type="ORF">PCAR00345_LOCUS5583</name>
</gene>
<proteinExistence type="predicted"/>
<dbReference type="InterPro" id="IPR031610">
    <property type="entry name" value="TIC110"/>
</dbReference>
<dbReference type="GO" id="GO:0061927">
    <property type="term" value="C:TOC-TIC supercomplex I"/>
    <property type="evidence" value="ECO:0007669"/>
    <property type="project" value="TreeGrafter"/>
</dbReference>
<dbReference type="EMBL" id="HBIZ01009520">
    <property type="protein sequence ID" value="CAE0752996.1"/>
    <property type="molecule type" value="Transcribed_RNA"/>
</dbReference>
<name>A0A7S4B3T7_CHRCT</name>
<evidence type="ECO:0000313" key="2">
    <source>
        <dbReference type="EMBL" id="CAE0752996.1"/>
    </source>
</evidence>
<keyword evidence="1" id="KW-0732">Signal</keyword>
<reference evidence="2" key="1">
    <citation type="submission" date="2021-01" db="EMBL/GenBank/DDBJ databases">
        <authorList>
            <person name="Corre E."/>
            <person name="Pelletier E."/>
            <person name="Niang G."/>
            <person name="Scheremetjew M."/>
            <person name="Finn R."/>
            <person name="Kale V."/>
            <person name="Holt S."/>
            <person name="Cochrane G."/>
            <person name="Meng A."/>
            <person name="Brown T."/>
            <person name="Cohen L."/>
        </authorList>
    </citation>
    <scope>NUCLEOTIDE SEQUENCE</scope>
    <source>
        <strain evidence="2">CCMP645</strain>
    </source>
</reference>
<accession>A0A7S4B3T7</accession>
<organism evidence="2">
    <name type="scientific">Chrysotila carterae</name>
    <name type="common">Marine alga</name>
    <name type="synonym">Syracosphaera carterae</name>
    <dbReference type="NCBI Taxonomy" id="13221"/>
    <lineage>
        <taxon>Eukaryota</taxon>
        <taxon>Haptista</taxon>
        <taxon>Haptophyta</taxon>
        <taxon>Prymnesiophyceae</taxon>
        <taxon>Isochrysidales</taxon>
        <taxon>Isochrysidaceae</taxon>
        <taxon>Chrysotila</taxon>
    </lineage>
</organism>
<protein>
    <submittedName>
        <fullName evidence="2">Uncharacterized protein</fullName>
    </submittedName>
</protein>
<dbReference type="PANTHER" id="PTHR34935:SF3">
    <property type="entry name" value="PROTEIN TIC110, CHLOROPLASTIC"/>
    <property type="match status" value="1"/>
</dbReference>
<feature type="chain" id="PRO_5030844979" evidence="1">
    <location>
        <begin position="25"/>
        <end position="719"/>
    </location>
</feature>
<feature type="signal peptide" evidence="1">
    <location>
        <begin position="1"/>
        <end position="24"/>
    </location>
</feature>
<dbReference type="AlphaFoldDB" id="A0A7S4B3T7"/>
<sequence>MSAATVPAARMLLLLLASATGGHAMRAGYAARFRQTYLPRTALHSATPNRQDLYGVVAMTSSLRSMCNSDSAQCAARPGIIKLFAEPPPEPSDDDIFDEVYEELSTLQKVLSTLPLPVVKATSNGAVALTALAAWFITPQIGRVGTLISVGLGGAAGRKMGEALENKRRAALPAAIAKLAKEQGVTKLNQKDVARVIEAYDVSSEQAQESLGTVYKKFLNGLLDDEEVETAELSKLSRLRRGLGLGWNTTEGVHTDTASELLDGRRPPPAYKMSPVMRKLLWLSATLFATSKSKAGTEEMAKVLGLQPEGMQQLLGELSMPLYKAAVSQAVGKYNRTETPGVLQTVRRSLCLPDAVAQEVHNSLYDAQLSLLLPSDSDDARLTEEMMTLLGELEGILQIRSANRRLQARTLPIYRQTVVKALSQAGEEGAPPSTQMTGLLAIRAGELALSGAEAKAVFVEEARRRAEALIGEAAAAKQRGNADAATAVLRKTVSYTSYLGELLSKSGWESPSAQPSALVEQYLAALGLSEDEGRAAQSLLAEAPAIAAPASNVLRSMLTLSDASLADARKRYIESLDALLKEGDFGAKAGESLQASADDLPIGARQKLGLDAYYGWLLDLTEGPEPKAAEGEAPPTTPLETALDSAAQLRSCLKLQSISVGELYTNTEVDNLVLSKLSAQLRARAPPPPAVLERLQNAERALAARPGVLAQVLRQLDAK</sequence>
<dbReference type="GO" id="GO:0045037">
    <property type="term" value="P:protein import into chloroplast stroma"/>
    <property type="evidence" value="ECO:0007669"/>
    <property type="project" value="TreeGrafter"/>
</dbReference>
<dbReference type="PANTHER" id="PTHR34935">
    <property type="entry name" value="PROTEIN TIC110, CHLOROPLASTIC"/>
    <property type="match status" value="1"/>
</dbReference>